<dbReference type="PANTHER" id="PTHR10434">
    <property type="entry name" value="1-ACYL-SN-GLYCEROL-3-PHOSPHATE ACYLTRANSFERASE"/>
    <property type="match status" value="1"/>
</dbReference>
<keyword evidence="2 5" id="KW-0808">Transferase</keyword>
<evidence type="ECO:0000256" key="3">
    <source>
        <dbReference type="ARBA" id="ARBA00023315"/>
    </source>
</evidence>
<comment type="caution">
    <text evidence="5">The sequence shown here is derived from an EMBL/GenBank/DDBJ whole genome shotgun (WGS) entry which is preliminary data.</text>
</comment>
<dbReference type="SMART" id="SM00563">
    <property type="entry name" value="PlsC"/>
    <property type="match status" value="1"/>
</dbReference>
<dbReference type="SUPFAM" id="SSF69593">
    <property type="entry name" value="Glycerol-3-phosphate (1)-acyltransferase"/>
    <property type="match status" value="1"/>
</dbReference>
<evidence type="ECO:0000313" key="6">
    <source>
        <dbReference type="Proteomes" id="UP000295793"/>
    </source>
</evidence>
<proteinExistence type="predicted"/>
<evidence type="ECO:0000256" key="1">
    <source>
        <dbReference type="ARBA" id="ARBA00005189"/>
    </source>
</evidence>
<organism evidence="5 6">
    <name type="scientific">Reinekea marinisedimentorum</name>
    <dbReference type="NCBI Taxonomy" id="230495"/>
    <lineage>
        <taxon>Bacteria</taxon>
        <taxon>Pseudomonadati</taxon>
        <taxon>Pseudomonadota</taxon>
        <taxon>Gammaproteobacteria</taxon>
        <taxon>Oceanospirillales</taxon>
        <taxon>Saccharospirillaceae</taxon>
        <taxon>Reinekea</taxon>
    </lineage>
</organism>
<keyword evidence="3 5" id="KW-0012">Acyltransferase</keyword>
<name>A0A4V2UJS9_9GAMM</name>
<dbReference type="CDD" id="cd07988">
    <property type="entry name" value="LPLAT_ABO13168-like"/>
    <property type="match status" value="1"/>
</dbReference>
<sequence length="195" mass="22241">MSVSTQIPAGWEPFGNRFSRWFGRTALKLTGWKIEGQLPNESKLMFAVAPHTSNLDFFIGLMVMFQIGFKVNWIAKHSLFKWPIKGLLEHWGGIPVYRHAPKGFVDQVVDQFNSHEKLHIAVAPEGTRSKVGKFKTGFLRIAQGAAIPVLRVGFDYKRKTVVFGDLFYPTGDMEADERACYQYHQRFTAKAPDLY</sequence>
<reference evidence="5 6" key="1">
    <citation type="submission" date="2019-03" db="EMBL/GenBank/DDBJ databases">
        <title>Genomic Encyclopedia of Archaeal and Bacterial Type Strains, Phase II (KMG-II): from individual species to whole genera.</title>
        <authorList>
            <person name="Goeker M."/>
        </authorList>
    </citation>
    <scope>NUCLEOTIDE SEQUENCE [LARGE SCALE GENOMIC DNA]</scope>
    <source>
        <strain evidence="5 6">DSM 15388</strain>
    </source>
</reference>
<evidence type="ECO:0000256" key="2">
    <source>
        <dbReference type="ARBA" id="ARBA00022679"/>
    </source>
</evidence>
<comment type="pathway">
    <text evidence="1">Lipid metabolism.</text>
</comment>
<dbReference type="PANTHER" id="PTHR10434:SF9">
    <property type="entry name" value="PHOSPHOLIPID_GLYCEROL ACYLTRANSFERASE DOMAIN-CONTAINING PROTEIN"/>
    <property type="match status" value="1"/>
</dbReference>
<protein>
    <submittedName>
        <fullName evidence="5">1-acyl-sn-glycerol-3-phosphate acyltransferase</fullName>
    </submittedName>
</protein>
<dbReference type="Pfam" id="PF01553">
    <property type="entry name" value="Acyltransferase"/>
    <property type="match status" value="1"/>
</dbReference>
<dbReference type="RefSeq" id="WP_132701286.1">
    <property type="nucleotide sequence ID" value="NZ_SLZR01000006.1"/>
</dbReference>
<feature type="domain" description="Phospholipid/glycerol acyltransferase" evidence="4">
    <location>
        <begin position="45"/>
        <end position="157"/>
    </location>
</feature>
<keyword evidence="6" id="KW-1185">Reference proteome</keyword>
<dbReference type="OrthoDB" id="9796839at2"/>
<dbReference type="Proteomes" id="UP000295793">
    <property type="component" value="Unassembled WGS sequence"/>
</dbReference>
<dbReference type="EMBL" id="SLZR01000006">
    <property type="protein sequence ID" value="TCS41311.1"/>
    <property type="molecule type" value="Genomic_DNA"/>
</dbReference>
<evidence type="ECO:0000313" key="5">
    <source>
        <dbReference type="EMBL" id="TCS41311.1"/>
    </source>
</evidence>
<dbReference type="GO" id="GO:0003841">
    <property type="term" value="F:1-acylglycerol-3-phosphate O-acyltransferase activity"/>
    <property type="evidence" value="ECO:0007669"/>
    <property type="project" value="TreeGrafter"/>
</dbReference>
<gene>
    <name evidence="5" type="ORF">BCF53_10642</name>
</gene>
<evidence type="ECO:0000259" key="4">
    <source>
        <dbReference type="SMART" id="SM00563"/>
    </source>
</evidence>
<dbReference type="InterPro" id="IPR002123">
    <property type="entry name" value="Plipid/glycerol_acylTrfase"/>
</dbReference>
<dbReference type="AlphaFoldDB" id="A0A4V2UJS9"/>
<dbReference type="GO" id="GO:0006654">
    <property type="term" value="P:phosphatidic acid biosynthetic process"/>
    <property type="evidence" value="ECO:0007669"/>
    <property type="project" value="TreeGrafter"/>
</dbReference>
<accession>A0A4V2UJS9</accession>